<sequence>MPRRRRPRCKVNPSIALRKKDPESSGPSTRPKPETTQRSPMPTLTPVADPPSDEPQSEEPQSEEPPEMESTSSADQASDDDTDYRLFPEIHDRQPLLPTFADIFGQPSYGFGFQREETPPTSADPTPSTTKSKPGGGGSGSSGAASCSTKNANSGGGGTGSGSSGTMNAYLSGTSNSDIMGIQSTPDGRFTNIPASMLGDRFGMTGLLAAIRSTQTDPSATQLAFGEDLTTYGLDLAAQGDIYVHFNGPFTQDPPERSSMDCALEMGMRAMRDAMIMHPTQPPVWDPYQPETGHLGLVGGGGKDGSMDTDPDTDPPPKIPTPDPVNVAPMRERGRERDRDRKRDRKREPAKERPRPK</sequence>
<reference evidence="5 6" key="1">
    <citation type="journal article" date="2007" name="Nature">
        <title>Evolution of genes and genomes on the Drosophila phylogeny.</title>
        <authorList>
            <consortium name="Drosophila 12 Genomes Consortium"/>
            <person name="Clark A.G."/>
            <person name="Eisen M.B."/>
            <person name="Smith D.R."/>
            <person name="Bergman C.M."/>
            <person name="Oliver B."/>
            <person name="Markow T.A."/>
            <person name="Kaufman T.C."/>
            <person name="Kellis M."/>
            <person name="Gelbart W."/>
            <person name="Iyer V.N."/>
            <person name="Pollard D.A."/>
            <person name="Sackton T.B."/>
            <person name="Larracuente A.M."/>
            <person name="Singh N.D."/>
            <person name="Abad J.P."/>
            <person name="Abt D.N."/>
            <person name="Adryan B."/>
            <person name="Aguade M."/>
            <person name="Akashi H."/>
            <person name="Anderson W.W."/>
            <person name="Aquadro C.F."/>
            <person name="Ardell D.H."/>
            <person name="Arguello R."/>
            <person name="Artieri C.G."/>
            <person name="Barbash D.A."/>
            <person name="Barker D."/>
            <person name="Barsanti P."/>
            <person name="Batterham P."/>
            <person name="Batzoglou S."/>
            <person name="Begun D."/>
            <person name="Bhutkar A."/>
            <person name="Blanco E."/>
            <person name="Bosak S.A."/>
            <person name="Bradley R.K."/>
            <person name="Brand A.D."/>
            <person name="Brent M.R."/>
            <person name="Brooks A.N."/>
            <person name="Brown R.H."/>
            <person name="Butlin R.K."/>
            <person name="Caggese C."/>
            <person name="Calvi B.R."/>
            <person name="Bernardo de Carvalho A."/>
            <person name="Caspi A."/>
            <person name="Castrezana S."/>
            <person name="Celniker S.E."/>
            <person name="Chang J.L."/>
            <person name="Chapple C."/>
            <person name="Chatterji S."/>
            <person name="Chinwalla A."/>
            <person name="Civetta A."/>
            <person name="Clifton S.W."/>
            <person name="Comeron J.M."/>
            <person name="Costello J.C."/>
            <person name="Coyne J.A."/>
            <person name="Daub J."/>
            <person name="David R.G."/>
            <person name="Delcher A.L."/>
            <person name="Delehaunty K."/>
            <person name="Do C.B."/>
            <person name="Ebling H."/>
            <person name="Edwards K."/>
            <person name="Eickbush T."/>
            <person name="Evans J.D."/>
            <person name="Filipski A."/>
            <person name="Findeiss S."/>
            <person name="Freyhult E."/>
            <person name="Fulton L."/>
            <person name="Fulton R."/>
            <person name="Garcia A.C."/>
            <person name="Gardiner A."/>
            <person name="Garfield D.A."/>
            <person name="Garvin B.E."/>
            <person name="Gibson G."/>
            <person name="Gilbert D."/>
            <person name="Gnerre S."/>
            <person name="Godfrey J."/>
            <person name="Good R."/>
            <person name="Gotea V."/>
            <person name="Gravely B."/>
            <person name="Greenberg A.J."/>
            <person name="Griffiths-Jones S."/>
            <person name="Gross S."/>
            <person name="Guigo R."/>
            <person name="Gustafson E.A."/>
            <person name="Haerty W."/>
            <person name="Hahn M.W."/>
            <person name="Halligan D.L."/>
            <person name="Halpern A.L."/>
            <person name="Halter G.M."/>
            <person name="Han M.V."/>
            <person name="Heger A."/>
            <person name="Hillier L."/>
            <person name="Hinrichs A.S."/>
            <person name="Holmes I."/>
            <person name="Hoskins R.A."/>
            <person name="Hubisz M.J."/>
            <person name="Hultmark D."/>
            <person name="Huntley M.A."/>
            <person name="Jaffe D.B."/>
            <person name="Jagadeeshan S."/>
            <person name="Jeck W.R."/>
            <person name="Johnson J."/>
            <person name="Jones C.D."/>
            <person name="Jordan W.C."/>
            <person name="Karpen G.H."/>
            <person name="Kataoka E."/>
            <person name="Keightley P.D."/>
            <person name="Kheradpour P."/>
            <person name="Kirkness E.F."/>
            <person name="Koerich L.B."/>
            <person name="Kristiansen K."/>
            <person name="Kudrna D."/>
            <person name="Kulathinal R.J."/>
            <person name="Kumar S."/>
            <person name="Kwok R."/>
            <person name="Lander E."/>
            <person name="Langley C.H."/>
            <person name="Lapoint R."/>
            <person name="Lazzaro B.P."/>
            <person name="Lee S.J."/>
            <person name="Levesque L."/>
            <person name="Li R."/>
            <person name="Lin C.F."/>
            <person name="Lin M.F."/>
            <person name="Lindblad-Toh K."/>
            <person name="Llopart A."/>
            <person name="Long M."/>
            <person name="Low L."/>
            <person name="Lozovsky E."/>
            <person name="Lu J."/>
            <person name="Luo M."/>
            <person name="Machado C.A."/>
            <person name="Makalowski W."/>
            <person name="Marzo M."/>
            <person name="Matsuda M."/>
            <person name="Matzkin L."/>
            <person name="McAllister B."/>
            <person name="McBride C.S."/>
            <person name="McKernan B."/>
            <person name="McKernan K."/>
            <person name="Mendez-Lago M."/>
            <person name="Minx P."/>
            <person name="Mollenhauer M.U."/>
            <person name="Montooth K."/>
            <person name="Mount S.M."/>
            <person name="Mu X."/>
            <person name="Myers E."/>
            <person name="Negre B."/>
            <person name="Newfeld S."/>
            <person name="Nielsen R."/>
            <person name="Noor M.A."/>
            <person name="O'Grady P."/>
            <person name="Pachter L."/>
            <person name="Papaceit M."/>
            <person name="Parisi M.J."/>
            <person name="Parisi M."/>
            <person name="Parts L."/>
            <person name="Pedersen J.S."/>
            <person name="Pesole G."/>
            <person name="Phillippy A.M."/>
            <person name="Ponting C.P."/>
            <person name="Pop M."/>
            <person name="Porcelli D."/>
            <person name="Powell J.R."/>
            <person name="Prohaska S."/>
            <person name="Pruitt K."/>
            <person name="Puig M."/>
            <person name="Quesneville H."/>
            <person name="Ram K.R."/>
            <person name="Rand D."/>
            <person name="Rasmussen M.D."/>
            <person name="Reed L.K."/>
            <person name="Reenan R."/>
            <person name="Reily A."/>
            <person name="Remington K.A."/>
            <person name="Rieger T.T."/>
            <person name="Ritchie M.G."/>
            <person name="Robin C."/>
            <person name="Rogers Y.H."/>
            <person name="Rohde C."/>
            <person name="Rozas J."/>
            <person name="Rubenfield M.J."/>
            <person name="Ruiz A."/>
            <person name="Russo S."/>
            <person name="Salzberg S.L."/>
            <person name="Sanchez-Gracia A."/>
            <person name="Saranga D.J."/>
            <person name="Sato H."/>
            <person name="Schaeffer S.W."/>
            <person name="Schatz M.C."/>
            <person name="Schlenke T."/>
            <person name="Schwartz R."/>
            <person name="Segarra C."/>
            <person name="Singh R.S."/>
            <person name="Sirot L."/>
            <person name="Sirota M."/>
            <person name="Sisneros N.B."/>
            <person name="Smith C.D."/>
            <person name="Smith T.F."/>
            <person name="Spieth J."/>
            <person name="Stage D.E."/>
            <person name="Stark A."/>
            <person name="Stephan W."/>
            <person name="Strausberg R.L."/>
            <person name="Strempel S."/>
            <person name="Sturgill D."/>
            <person name="Sutton G."/>
            <person name="Sutton G.G."/>
            <person name="Tao W."/>
            <person name="Teichmann S."/>
            <person name="Tobari Y.N."/>
            <person name="Tomimura Y."/>
            <person name="Tsolas J.M."/>
            <person name="Valente V.L."/>
            <person name="Venter E."/>
            <person name="Venter J.C."/>
            <person name="Vicario S."/>
            <person name="Vieira F.G."/>
            <person name="Vilella A.J."/>
            <person name="Villasante A."/>
            <person name="Walenz B."/>
            <person name="Wang J."/>
            <person name="Wasserman M."/>
            <person name="Watts T."/>
            <person name="Wilson D."/>
            <person name="Wilson R.K."/>
            <person name="Wing R.A."/>
            <person name="Wolfner M.F."/>
            <person name="Wong A."/>
            <person name="Wong G.K."/>
            <person name="Wu C.I."/>
            <person name="Wu G."/>
            <person name="Yamamoto D."/>
            <person name="Yang H.P."/>
            <person name="Yang S.P."/>
            <person name="Yorke J.A."/>
            <person name="Yoshida K."/>
            <person name="Zdobnov E."/>
            <person name="Zhang P."/>
            <person name="Zhang Y."/>
            <person name="Zimin A.V."/>
            <person name="Baldwin J."/>
            <person name="Abdouelleil A."/>
            <person name="Abdulkadir J."/>
            <person name="Abebe A."/>
            <person name="Abera B."/>
            <person name="Abreu J."/>
            <person name="Acer S.C."/>
            <person name="Aftuck L."/>
            <person name="Alexander A."/>
            <person name="An P."/>
            <person name="Anderson E."/>
            <person name="Anderson S."/>
            <person name="Arachi H."/>
            <person name="Azer M."/>
            <person name="Bachantsang P."/>
            <person name="Barry A."/>
            <person name="Bayul T."/>
            <person name="Berlin A."/>
            <person name="Bessette D."/>
            <person name="Bloom T."/>
            <person name="Blye J."/>
            <person name="Boguslavskiy L."/>
            <person name="Bonnet C."/>
            <person name="Boukhgalter B."/>
            <person name="Bourzgui I."/>
            <person name="Brown A."/>
            <person name="Cahill P."/>
            <person name="Channer S."/>
            <person name="Cheshatsang Y."/>
            <person name="Chuda L."/>
            <person name="Citroen M."/>
            <person name="Collymore A."/>
            <person name="Cooke P."/>
            <person name="Costello M."/>
            <person name="D'Aco K."/>
            <person name="Daza R."/>
            <person name="De Haan G."/>
            <person name="DeGray S."/>
            <person name="DeMaso C."/>
            <person name="Dhargay N."/>
            <person name="Dooley K."/>
            <person name="Dooley E."/>
            <person name="Doricent M."/>
            <person name="Dorje P."/>
            <person name="Dorjee K."/>
            <person name="Dupes A."/>
            <person name="Elong R."/>
            <person name="Falk J."/>
            <person name="Farina A."/>
            <person name="Faro S."/>
            <person name="Ferguson D."/>
            <person name="Fisher S."/>
            <person name="Foley C.D."/>
            <person name="Franke A."/>
            <person name="Friedrich D."/>
            <person name="Gadbois L."/>
            <person name="Gearin G."/>
            <person name="Gearin C.R."/>
            <person name="Giannoukos G."/>
            <person name="Goode T."/>
            <person name="Graham J."/>
            <person name="Grandbois E."/>
            <person name="Grewal S."/>
            <person name="Gyaltsen K."/>
            <person name="Hafez N."/>
            <person name="Hagos B."/>
            <person name="Hall J."/>
            <person name="Henson C."/>
            <person name="Hollinger A."/>
            <person name="Honan T."/>
            <person name="Huard M.D."/>
            <person name="Hughes L."/>
            <person name="Hurhula B."/>
            <person name="Husby M.E."/>
            <person name="Kamat A."/>
            <person name="Kanga B."/>
            <person name="Kashin S."/>
            <person name="Khazanovich D."/>
            <person name="Kisner P."/>
            <person name="Lance K."/>
            <person name="Lara M."/>
            <person name="Lee W."/>
            <person name="Lennon N."/>
            <person name="Letendre F."/>
            <person name="LeVine R."/>
            <person name="Lipovsky A."/>
            <person name="Liu X."/>
            <person name="Liu J."/>
            <person name="Liu S."/>
            <person name="Lokyitsang T."/>
            <person name="Lokyitsang Y."/>
            <person name="Lubonja R."/>
            <person name="Lui A."/>
            <person name="MacDonald P."/>
            <person name="Magnisalis V."/>
            <person name="Maru K."/>
            <person name="Matthews C."/>
            <person name="McCusker W."/>
            <person name="McDonough S."/>
            <person name="Mehta T."/>
            <person name="Meldrim J."/>
            <person name="Meneus L."/>
            <person name="Mihai O."/>
            <person name="Mihalev A."/>
            <person name="Mihova T."/>
            <person name="Mittelman R."/>
            <person name="Mlenga V."/>
            <person name="Montmayeur A."/>
            <person name="Mulrain L."/>
            <person name="Navidi A."/>
            <person name="Naylor J."/>
            <person name="Negash T."/>
            <person name="Nguyen T."/>
            <person name="Nguyen N."/>
            <person name="Nicol R."/>
            <person name="Norbu C."/>
            <person name="Norbu N."/>
            <person name="Novod N."/>
            <person name="O'Neill B."/>
            <person name="Osman S."/>
            <person name="Markiewicz E."/>
            <person name="Oyono O.L."/>
            <person name="Patti C."/>
            <person name="Phunkhang P."/>
            <person name="Pierre F."/>
            <person name="Priest M."/>
            <person name="Raghuraman S."/>
            <person name="Rege F."/>
            <person name="Reyes R."/>
            <person name="Rise C."/>
            <person name="Rogov P."/>
            <person name="Ross K."/>
            <person name="Ryan E."/>
            <person name="Settipalli S."/>
            <person name="Shea T."/>
            <person name="Sherpa N."/>
            <person name="Shi L."/>
            <person name="Shih D."/>
            <person name="Sparrow T."/>
            <person name="Spaulding J."/>
            <person name="Stalker J."/>
            <person name="Stange-Thomann N."/>
            <person name="Stavropoulos S."/>
            <person name="Stone C."/>
            <person name="Strader C."/>
            <person name="Tesfaye S."/>
            <person name="Thomson T."/>
            <person name="Thoulutsang Y."/>
            <person name="Thoulutsang D."/>
            <person name="Topham K."/>
            <person name="Topping I."/>
            <person name="Tsamla T."/>
            <person name="Vassiliev H."/>
            <person name="Vo A."/>
            <person name="Wangchuk T."/>
            <person name="Wangdi T."/>
            <person name="Weiand M."/>
            <person name="Wilkinson J."/>
            <person name="Wilson A."/>
            <person name="Yadav S."/>
            <person name="Young G."/>
            <person name="Yu Q."/>
            <person name="Zembek L."/>
            <person name="Zhong D."/>
            <person name="Zimmer A."/>
            <person name="Zwirko Z."/>
            <person name="Jaffe D.B."/>
            <person name="Alvarez P."/>
            <person name="Brockman W."/>
            <person name="Butler J."/>
            <person name="Chin C."/>
            <person name="Gnerre S."/>
            <person name="Grabherr M."/>
            <person name="Kleber M."/>
            <person name="Mauceli E."/>
            <person name="MacCallum I."/>
        </authorList>
    </citation>
    <scope>NUCLEOTIDE SEQUENCE [LARGE SCALE GENOMIC DNA]</scope>
    <source>
        <strain evidence="6">Tucson 14024-0371.13</strain>
    </source>
</reference>
<dbReference type="Proteomes" id="UP000007801">
    <property type="component" value="Unassembled WGS sequence"/>
</dbReference>
<accession>B3M664</accession>
<evidence type="ECO:0000313" key="5">
    <source>
        <dbReference type="EMBL" id="EDV39684.2"/>
    </source>
</evidence>
<feature type="compositionally biased region" description="Acidic residues" evidence="4">
    <location>
        <begin position="51"/>
        <end position="67"/>
    </location>
</feature>
<dbReference type="GeneID" id="6506985"/>
<gene>
    <name evidence="5" type="primary">Dana\GF24352</name>
    <name evidence="5" type="synonym">dana_GLEANR_9080</name>
    <name evidence="5" type="ORF">GF24352</name>
</gene>
<protein>
    <submittedName>
        <fullName evidence="5">Uncharacterized protein</fullName>
    </submittedName>
</protein>
<keyword evidence="3" id="KW-0804">Transcription</keyword>
<keyword evidence="6" id="KW-1185">Reference proteome</keyword>
<dbReference type="GO" id="GO:0030015">
    <property type="term" value="C:CCR4-NOT core complex"/>
    <property type="evidence" value="ECO:0007669"/>
    <property type="project" value="InterPro"/>
</dbReference>
<evidence type="ECO:0000256" key="3">
    <source>
        <dbReference type="ARBA" id="ARBA00023163"/>
    </source>
</evidence>
<keyword evidence="2" id="KW-0805">Transcription regulation</keyword>
<organism evidence="5 6">
    <name type="scientific">Drosophila ananassae</name>
    <name type="common">Fruit fly</name>
    <dbReference type="NCBI Taxonomy" id="7217"/>
    <lineage>
        <taxon>Eukaryota</taxon>
        <taxon>Metazoa</taxon>
        <taxon>Ecdysozoa</taxon>
        <taxon>Arthropoda</taxon>
        <taxon>Hexapoda</taxon>
        <taxon>Insecta</taxon>
        <taxon>Pterygota</taxon>
        <taxon>Neoptera</taxon>
        <taxon>Endopterygota</taxon>
        <taxon>Diptera</taxon>
        <taxon>Brachycera</taxon>
        <taxon>Muscomorpha</taxon>
        <taxon>Ephydroidea</taxon>
        <taxon>Drosophilidae</taxon>
        <taxon>Drosophila</taxon>
        <taxon>Sophophora</taxon>
    </lineage>
</organism>
<feature type="compositionally biased region" description="Low complexity" evidence="4">
    <location>
        <begin position="119"/>
        <end position="133"/>
    </location>
</feature>
<dbReference type="KEGG" id="dan:6506985"/>
<evidence type="ECO:0000313" key="6">
    <source>
        <dbReference type="Proteomes" id="UP000007801"/>
    </source>
</evidence>
<evidence type="ECO:0000256" key="2">
    <source>
        <dbReference type="ARBA" id="ARBA00023015"/>
    </source>
</evidence>
<dbReference type="STRING" id="7217.B3M664"/>
<feature type="region of interest" description="Disordered" evidence="4">
    <location>
        <begin position="284"/>
        <end position="357"/>
    </location>
</feature>
<feature type="region of interest" description="Disordered" evidence="4">
    <location>
        <begin position="1"/>
        <end position="88"/>
    </location>
</feature>
<evidence type="ECO:0000256" key="4">
    <source>
        <dbReference type="SAM" id="MobiDB-lite"/>
    </source>
</evidence>
<name>B3M664_DROAN</name>
<dbReference type="InterPro" id="IPR038635">
    <property type="entry name" value="CCR4-NOT_su2/3/5_C_sf"/>
</dbReference>
<feature type="compositionally biased region" description="Basic and acidic residues" evidence="4">
    <location>
        <begin position="330"/>
        <end position="357"/>
    </location>
</feature>
<dbReference type="PANTHER" id="PTHR23326">
    <property type="entry name" value="CCR4 NOT-RELATED"/>
    <property type="match status" value="1"/>
</dbReference>
<dbReference type="Gene3D" id="2.30.30.1020">
    <property type="entry name" value="CCR4-NOT complex subunit 2/3/5, C-terminal domain"/>
    <property type="match status" value="1"/>
</dbReference>
<comment type="similarity">
    <text evidence="1">Belongs to the CNOT2/3/5 family.</text>
</comment>
<proteinExistence type="inferred from homology"/>
<dbReference type="HOGENOM" id="CLU_091119_0_0_1"/>
<feature type="compositionally biased region" description="Pro residues" evidence="4">
    <location>
        <begin position="314"/>
        <end position="323"/>
    </location>
</feature>
<dbReference type="InParanoid" id="B3M664"/>
<feature type="region of interest" description="Disordered" evidence="4">
    <location>
        <begin position="101"/>
        <end position="163"/>
    </location>
</feature>
<feature type="compositionally biased region" description="Gly residues" evidence="4">
    <location>
        <begin position="154"/>
        <end position="163"/>
    </location>
</feature>
<dbReference type="OrthoDB" id="25391at2759"/>
<dbReference type="AlphaFoldDB" id="B3M664"/>
<dbReference type="InterPro" id="IPR040168">
    <property type="entry name" value="Not2/3/5"/>
</dbReference>
<evidence type="ECO:0000256" key="1">
    <source>
        <dbReference type="ARBA" id="ARBA00007682"/>
    </source>
</evidence>
<dbReference type="EMBL" id="CH902618">
    <property type="protein sequence ID" value="EDV39684.2"/>
    <property type="molecule type" value="Genomic_DNA"/>
</dbReference>